<accession>A0A6I4I1F1</accession>
<keyword evidence="2" id="KW-1185">Reference proteome</keyword>
<dbReference type="EMBL" id="CP066775">
    <property type="protein sequence ID" value="QQL51316.1"/>
    <property type="molecule type" value="Genomic_DNA"/>
</dbReference>
<evidence type="ECO:0000313" key="1">
    <source>
        <dbReference type="EMBL" id="QQL51316.1"/>
    </source>
</evidence>
<dbReference type="Proteomes" id="UP000429232">
    <property type="component" value="Chromosome"/>
</dbReference>
<dbReference type="AlphaFoldDB" id="A0A6I4I1F1"/>
<gene>
    <name evidence="1" type="ORF">GO620_007690</name>
</gene>
<evidence type="ECO:0000313" key="2">
    <source>
        <dbReference type="Proteomes" id="UP000429232"/>
    </source>
</evidence>
<dbReference type="RefSeq" id="WP_157523946.1">
    <property type="nucleotide sequence ID" value="NZ_CP066775.1"/>
</dbReference>
<dbReference type="KEGG" id="mgik:GO620_007690"/>
<organism evidence="1 2">
    <name type="scientific">Mucilaginibacter ginkgonis</name>
    <dbReference type="NCBI Taxonomy" id="2682091"/>
    <lineage>
        <taxon>Bacteria</taxon>
        <taxon>Pseudomonadati</taxon>
        <taxon>Bacteroidota</taxon>
        <taxon>Sphingobacteriia</taxon>
        <taxon>Sphingobacteriales</taxon>
        <taxon>Sphingobacteriaceae</taxon>
        <taxon>Mucilaginibacter</taxon>
    </lineage>
</organism>
<protein>
    <submittedName>
        <fullName evidence="1">Uncharacterized protein</fullName>
    </submittedName>
</protein>
<proteinExistence type="predicted"/>
<reference evidence="1 2" key="1">
    <citation type="submission" date="2020-12" db="EMBL/GenBank/DDBJ databases">
        <title>HMF7856_wgs.fasta genome submission.</title>
        <authorList>
            <person name="Kang H."/>
            <person name="Kim H."/>
            <person name="Joh K."/>
        </authorList>
    </citation>
    <scope>NUCLEOTIDE SEQUENCE [LARGE SCALE GENOMIC DNA]</scope>
    <source>
        <strain evidence="1 2">HMF7856</strain>
    </source>
</reference>
<sequence>MRKRYSIVLFLAIICLSSCVDIEERYSFKADGSCDVAYNFDMSHAVAILMNLVSDSVAATPQFTIAKDTSLNFYAAMPDSTQQKLTADEAKLAKGSNLNINMNLRQNLMKVSIAHQAKNAADLKYYLEHISKVANSSQLNYMSKETKAIKGFDAGQLVSGQNYYDYDITPHKFYRLVDKEKFNAFLKKTKATFVAAKAMLIETPYKLVLNFAKPVKTINNKKALVSADRKTVTLVTNMDEMMQNPTVMDLKIDF</sequence>
<name>A0A6I4I1F1_9SPHI</name>